<keyword evidence="2" id="KW-0812">Transmembrane</keyword>
<dbReference type="PANTHER" id="PTHR43318">
    <property type="entry name" value="UDP-N-ACETYLGLUCOSAMINE 4,6-DEHYDRATASE"/>
    <property type="match status" value="1"/>
</dbReference>
<proteinExistence type="inferred from homology"/>
<organism evidence="4 5">
    <name type="scientific">Crinalium epipsammum PCC 9333</name>
    <dbReference type="NCBI Taxonomy" id="1173022"/>
    <lineage>
        <taxon>Bacteria</taxon>
        <taxon>Bacillati</taxon>
        <taxon>Cyanobacteriota</taxon>
        <taxon>Cyanophyceae</taxon>
        <taxon>Gomontiellales</taxon>
        <taxon>Gomontiellaceae</taxon>
        <taxon>Crinalium</taxon>
    </lineage>
</organism>
<evidence type="ECO:0000313" key="4">
    <source>
        <dbReference type="EMBL" id="AFZ11066.1"/>
    </source>
</evidence>
<feature type="domain" description="Polysaccharide biosynthesis protein CapD-like" evidence="3">
    <location>
        <begin position="300"/>
        <end position="585"/>
    </location>
</feature>
<dbReference type="HOGENOM" id="CLU_013560_6_0_3"/>
<dbReference type="OrthoDB" id="9803111at2"/>
<sequence length="641" mass="71039">MTYNLVNNLAIKLQTVPVELSRQHKRLLLIFIDLILFIISIYSAFGFRLGFGLRHIIFFKSWWLISLLILIKISVFIWTGIYRRVLRYTGVEFILMAIKAVLLSSSALVVLAYFSQSQQLPRSVLLNDALLTLLLVVGARLWMRSIVHNLNSLTNISKSQQKIIIYGAGTTGSQLAQTLAQNPGYRLIAFVDDNRNLHYQVVQGLTVYSPELLPKLVEHKDCSTILLAMPSIDGHRKQQILNSLQSLNVQVKTVPSITEILSGDVSISKIRNIDIADLLGREQVAPNQELLQTDVTGKAVLVTGAGGSIGSELCRQIAKQKPKCLVLFELNEFALYSIEMELAETYPMLKQVACLGSVNDSDYLTNTLKKHRVNTVYHAAAYKHVPLVEANPSPGILNNVLGTLTVARCASESGVSKFVLISTDKAVRPTNVMGATKRVAELILQAMAQQEKTTTCFTMVRFGNVLGSSGSVVPRFRQQIAEGKAVTVTHPQMTRYFMSIPEAASLVIQAGAMAKGGEVFLLDMGEPVRIYDLAVQMIQLSGLELGKDIEIEFSGLRPGEKIYEELLIDTANAQPTRHPKIFSANEPVTRWDVLKPRLDALFFHAKCHNNGSMLSELKNIVPEYQPQKQLGGEGEKVVQVN</sequence>
<gene>
    <name evidence="4" type="ORF">Cri9333_0066</name>
</gene>
<feature type="transmembrane region" description="Helical" evidence="2">
    <location>
        <begin position="27"/>
        <end position="50"/>
    </location>
</feature>
<keyword evidence="2" id="KW-0472">Membrane</keyword>
<name>K9VT26_9CYAN</name>
<evidence type="ECO:0000256" key="2">
    <source>
        <dbReference type="SAM" id="Phobius"/>
    </source>
</evidence>
<keyword evidence="5" id="KW-1185">Reference proteome</keyword>
<dbReference type="Proteomes" id="UP000010472">
    <property type="component" value="Chromosome"/>
</dbReference>
<protein>
    <submittedName>
        <fullName evidence="4">Polysaccharide biosynthesis protein CapD</fullName>
    </submittedName>
</protein>
<dbReference type="PANTHER" id="PTHR43318:SF1">
    <property type="entry name" value="POLYSACCHARIDE BIOSYNTHESIS PROTEIN EPSC-RELATED"/>
    <property type="match status" value="1"/>
</dbReference>
<reference evidence="4 5" key="1">
    <citation type="submission" date="2012-06" db="EMBL/GenBank/DDBJ databases">
        <title>Finished chromosome of genome of Crinalium epipsammum PCC 9333.</title>
        <authorList>
            <consortium name="US DOE Joint Genome Institute"/>
            <person name="Gugger M."/>
            <person name="Coursin T."/>
            <person name="Rippka R."/>
            <person name="Tandeau De Marsac N."/>
            <person name="Huntemann M."/>
            <person name="Wei C.-L."/>
            <person name="Han J."/>
            <person name="Detter J.C."/>
            <person name="Han C."/>
            <person name="Tapia R."/>
            <person name="Davenport K."/>
            <person name="Daligault H."/>
            <person name="Erkkila T."/>
            <person name="Gu W."/>
            <person name="Munk A.C.C."/>
            <person name="Teshima H."/>
            <person name="Xu Y."/>
            <person name="Chain P."/>
            <person name="Chen A."/>
            <person name="Krypides N."/>
            <person name="Mavromatis K."/>
            <person name="Markowitz V."/>
            <person name="Szeto E."/>
            <person name="Ivanova N."/>
            <person name="Mikhailova N."/>
            <person name="Ovchinnikova G."/>
            <person name="Pagani I."/>
            <person name="Pati A."/>
            <person name="Goodwin L."/>
            <person name="Peters L."/>
            <person name="Pitluck S."/>
            <person name="Woyke T."/>
            <person name="Kerfeld C."/>
        </authorList>
    </citation>
    <scope>NUCLEOTIDE SEQUENCE [LARGE SCALE GENOMIC DNA]</scope>
    <source>
        <strain evidence="4 5">PCC 9333</strain>
    </source>
</reference>
<dbReference type="KEGG" id="cep:Cri9333_0066"/>
<comment type="similarity">
    <text evidence="1">Belongs to the polysaccharide synthase family.</text>
</comment>
<evidence type="ECO:0000256" key="1">
    <source>
        <dbReference type="ARBA" id="ARBA00007430"/>
    </source>
</evidence>
<feature type="transmembrane region" description="Helical" evidence="2">
    <location>
        <begin position="62"/>
        <end position="81"/>
    </location>
</feature>
<dbReference type="InterPro" id="IPR036291">
    <property type="entry name" value="NAD(P)-bd_dom_sf"/>
</dbReference>
<dbReference type="eggNOG" id="COG1086">
    <property type="taxonomic scope" value="Bacteria"/>
</dbReference>
<feature type="transmembrane region" description="Helical" evidence="2">
    <location>
        <begin position="125"/>
        <end position="143"/>
    </location>
</feature>
<evidence type="ECO:0000259" key="3">
    <source>
        <dbReference type="Pfam" id="PF02719"/>
    </source>
</evidence>
<dbReference type="Pfam" id="PF02719">
    <property type="entry name" value="Polysacc_synt_2"/>
    <property type="match status" value="1"/>
</dbReference>
<dbReference type="InterPro" id="IPR003869">
    <property type="entry name" value="Polysac_CapD-like"/>
</dbReference>
<feature type="transmembrane region" description="Helical" evidence="2">
    <location>
        <begin position="93"/>
        <end position="113"/>
    </location>
</feature>
<dbReference type="STRING" id="1173022.Cri9333_0066"/>
<keyword evidence="2" id="KW-1133">Transmembrane helix</keyword>
<dbReference type="PATRIC" id="fig|1173022.3.peg.72"/>
<dbReference type="SUPFAM" id="SSF51735">
    <property type="entry name" value="NAD(P)-binding Rossmann-fold domains"/>
    <property type="match status" value="2"/>
</dbReference>
<dbReference type="InterPro" id="IPR051203">
    <property type="entry name" value="Polysaccharide_Synthase-Rel"/>
</dbReference>
<dbReference type="EMBL" id="CP003620">
    <property type="protein sequence ID" value="AFZ11066.1"/>
    <property type="molecule type" value="Genomic_DNA"/>
</dbReference>
<accession>K9VT26</accession>
<evidence type="ECO:0000313" key="5">
    <source>
        <dbReference type="Proteomes" id="UP000010472"/>
    </source>
</evidence>
<dbReference type="Gene3D" id="3.40.50.720">
    <property type="entry name" value="NAD(P)-binding Rossmann-like Domain"/>
    <property type="match status" value="2"/>
</dbReference>
<dbReference type="Pfam" id="PF13727">
    <property type="entry name" value="CoA_binding_3"/>
    <property type="match status" value="1"/>
</dbReference>
<dbReference type="CDD" id="cd05237">
    <property type="entry name" value="UDP_invert_4-6DH_SDR_e"/>
    <property type="match status" value="1"/>
</dbReference>
<dbReference type="AlphaFoldDB" id="K9VT26"/>